<accession>A0A7Y9FG62</accession>
<dbReference type="PROSITE" id="PS50943">
    <property type="entry name" value="HTH_CROC1"/>
    <property type="match status" value="1"/>
</dbReference>
<dbReference type="EMBL" id="BONN01000004">
    <property type="protein sequence ID" value="GIG32532.1"/>
    <property type="molecule type" value="Genomic_DNA"/>
</dbReference>
<dbReference type="Proteomes" id="UP000618382">
    <property type="component" value="Unassembled WGS sequence"/>
</dbReference>
<dbReference type="GO" id="GO:0003677">
    <property type="term" value="F:DNA binding"/>
    <property type="evidence" value="ECO:0007669"/>
    <property type="project" value="InterPro"/>
</dbReference>
<dbReference type="Proteomes" id="UP000577956">
    <property type="component" value="Unassembled WGS sequence"/>
</dbReference>
<feature type="compositionally biased region" description="Basic and acidic residues" evidence="1">
    <location>
        <begin position="95"/>
        <end position="109"/>
    </location>
</feature>
<reference evidence="4 5" key="1">
    <citation type="submission" date="2020-07" db="EMBL/GenBank/DDBJ databases">
        <title>Sequencing the genomes of 1000 actinobacteria strains.</title>
        <authorList>
            <person name="Klenk H.-P."/>
        </authorList>
    </citation>
    <scope>NUCLEOTIDE SEQUENCE [LARGE SCALE GENOMIC DNA]</scope>
    <source>
        <strain evidence="4 5">DSM 24482</strain>
    </source>
</reference>
<dbReference type="RefSeq" id="WP_170208949.1">
    <property type="nucleotide sequence ID" value="NZ_BAABFI010000001.1"/>
</dbReference>
<evidence type="ECO:0000313" key="5">
    <source>
        <dbReference type="Proteomes" id="UP000577956"/>
    </source>
</evidence>
<proteinExistence type="predicted"/>
<evidence type="ECO:0000313" key="6">
    <source>
        <dbReference type="Proteomes" id="UP000618382"/>
    </source>
</evidence>
<dbReference type="SMART" id="SM00530">
    <property type="entry name" value="HTH_XRE"/>
    <property type="match status" value="1"/>
</dbReference>
<sequence>MNIVSVRDLQVLVRNRRQERGLTQAELAERADVSRKWVYGFENGAPGRVELALVLRVLAALDVTIDARGAEDEALVPGGGSIAVPDLAEHLARVAAEARRDAHPGREDGGSDGDGA</sequence>
<reference evidence="3 6" key="2">
    <citation type="submission" date="2021-01" db="EMBL/GenBank/DDBJ databases">
        <title>Whole genome shotgun sequence of Cellulomonas oligotrophica NBRC 109435.</title>
        <authorList>
            <person name="Komaki H."/>
            <person name="Tamura T."/>
        </authorList>
    </citation>
    <scope>NUCLEOTIDE SEQUENCE [LARGE SCALE GENOMIC DNA]</scope>
    <source>
        <strain evidence="3 6">NBRC 109435</strain>
    </source>
</reference>
<dbReference type="InterPro" id="IPR001387">
    <property type="entry name" value="Cro/C1-type_HTH"/>
</dbReference>
<feature type="domain" description="HTH cro/C1-type" evidence="2">
    <location>
        <begin position="13"/>
        <end position="68"/>
    </location>
</feature>
<dbReference type="AlphaFoldDB" id="A0A7Y9FG62"/>
<name>A0A7Y9FG62_9CELL</name>
<dbReference type="Pfam" id="PF13560">
    <property type="entry name" value="HTH_31"/>
    <property type="match status" value="1"/>
</dbReference>
<comment type="caution">
    <text evidence="4">The sequence shown here is derived from an EMBL/GenBank/DDBJ whole genome shotgun (WGS) entry which is preliminary data.</text>
</comment>
<keyword evidence="6" id="KW-1185">Reference proteome</keyword>
<organism evidence="4 5">
    <name type="scientific">Cellulomonas oligotrophica</name>
    <dbReference type="NCBI Taxonomy" id="931536"/>
    <lineage>
        <taxon>Bacteria</taxon>
        <taxon>Bacillati</taxon>
        <taxon>Actinomycetota</taxon>
        <taxon>Actinomycetes</taxon>
        <taxon>Micrococcales</taxon>
        <taxon>Cellulomonadaceae</taxon>
        <taxon>Cellulomonas</taxon>
    </lineage>
</organism>
<dbReference type="InterPro" id="IPR010982">
    <property type="entry name" value="Lambda_DNA-bd_dom_sf"/>
</dbReference>
<dbReference type="Gene3D" id="1.10.260.40">
    <property type="entry name" value="lambda repressor-like DNA-binding domains"/>
    <property type="match status" value="1"/>
</dbReference>
<dbReference type="SUPFAM" id="SSF47413">
    <property type="entry name" value="lambda repressor-like DNA-binding domains"/>
    <property type="match status" value="1"/>
</dbReference>
<evidence type="ECO:0000313" key="3">
    <source>
        <dbReference type="EMBL" id="GIG32532.1"/>
    </source>
</evidence>
<gene>
    <name evidence="4" type="ORF">BKA21_002127</name>
    <name evidence="3" type="ORF">Col01nite_16910</name>
</gene>
<dbReference type="EMBL" id="JACCBK010000001">
    <property type="protein sequence ID" value="NYD86578.1"/>
    <property type="molecule type" value="Genomic_DNA"/>
</dbReference>
<dbReference type="CDD" id="cd00093">
    <property type="entry name" value="HTH_XRE"/>
    <property type="match status" value="1"/>
</dbReference>
<evidence type="ECO:0000313" key="4">
    <source>
        <dbReference type="EMBL" id="NYD86578.1"/>
    </source>
</evidence>
<evidence type="ECO:0000259" key="2">
    <source>
        <dbReference type="PROSITE" id="PS50943"/>
    </source>
</evidence>
<feature type="region of interest" description="Disordered" evidence="1">
    <location>
        <begin position="95"/>
        <end position="116"/>
    </location>
</feature>
<evidence type="ECO:0000256" key="1">
    <source>
        <dbReference type="SAM" id="MobiDB-lite"/>
    </source>
</evidence>
<protein>
    <submittedName>
        <fullName evidence="4">Transcriptional regulator with XRE-family HTH domain</fullName>
    </submittedName>
</protein>